<evidence type="ECO:0000313" key="2">
    <source>
        <dbReference type="EMBL" id="KAF6020252.1"/>
    </source>
</evidence>
<feature type="compositionally biased region" description="Basic and acidic residues" evidence="1">
    <location>
        <begin position="213"/>
        <end position="224"/>
    </location>
</feature>
<feature type="region of interest" description="Disordered" evidence="1">
    <location>
        <begin position="998"/>
        <end position="1095"/>
    </location>
</feature>
<feature type="compositionally biased region" description="Low complexity" evidence="1">
    <location>
        <begin position="1077"/>
        <end position="1089"/>
    </location>
</feature>
<evidence type="ECO:0000313" key="3">
    <source>
        <dbReference type="Proteomes" id="UP000593567"/>
    </source>
</evidence>
<feature type="region of interest" description="Disordered" evidence="1">
    <location>
        <begin position="880"/>
        <end position="916"/>
    </location>
</feature>
<feature type="compositionally biased region" description="Polar residues" evidence="1">
    <location>
        <begin position="630"/>
        <end position="644"/>
    </location>
</feature>
<feature type="compositionally biased region" description="Basic and acidic residues" evidence="1">
    <location>
        <begin position="689"/>
        <end position="712"/>
    </location>
</feature>
<feature type="region of interest" description="Disordered" evidence="1">
    <location>
        <begin position="291"/>
        <end position="518"/>
    </location>
</feature>
<feature type="region of interest" description="Disordered" evidence="1">
    <location>
        <begin position="132"/>
        <end position="262"/>
    </location>
</feature>
<feature type="compositionally biased region" description="Basic and acidic residues" evidence="1">
    <location>
        <begin position="659"/>
        <end position="673"/>
    </location>
</feature>
<feature type="compositionally biased region" description="Polar residues" evidence="1">
    <location>
        <begin position="674"/>
        <end position="688"/>
    </location>
</feature>
<feature type="compositionally biased region" description="Polar residues" evidence="1">
    <location>
        <begin position="394"/>
        <end position="416"/>
    </location>
</feature>
<feature type="compositionally biased region" description="Polar residues" evidence="1">
    <location>
        <begin position="998"/>
        <end position="1019"/>
    </location>
</feature>
<feature type="compositionally biased region" description="Basic and acidic residues" evidence="1">
    <location>
        <begin position="891"/>
        <end position="902"/>
    </location>
</feature>
<feature type="compositionally biased region" description="Basic and acidic residues" evidence="1">
    <location>
        <begin position="777"/>
        <end position="788"/>
    </location>
</feature>
<gene>
    <name evidence="2" type="ORF">EB796_021434</name>
</gene>
<feature type="compositionally biased region" description="Basic and acidic residues" evidence="1">
    <location>
        <begin position="188"/>
        <end position="202"/>
    </location>
</feature>
<organism evidence="2 3">
    <name type="scientific">Bugula neritina</name>
    <name type="common">Brown bryozoan</name>
    <name type="synonym">Sertularia neritina</name>
    <dbReference type="NCBI Taxonomy" id="10212"/>
    <lineage>
        <taxon>Eukaryota</taxon>
        <taxon>Metazoa</taxon>
        <taxon>Spiralia</taxon>
        <taxon>Lophotrochozoa</taxon>
        <taxon>Bryozoa</taxon>
        <taxon>Gymnolaemata</taxon>
        <taxon>Cheilostomatida</taxon>
        <taxon>Flustrina</taxon>
        <taxon>Buguloidea</taxon>
        <taxon>Bugulidae</taxon>
        <taxon>Bugula</taxon>
    </lineage>
</organism>
<name>A0A7J7J235_BUGNE</name>
<evidence type="ECO:0000256" key="1">
    <source>
        <dbReference type="SAM" id="MobiDB-lite"/>
    </source>
</evidence>
<feature type="compositionally biased region" description="Acidic residues" evidence="1">
    <location>
        <begin position="346"/>
        <end position="355"/>
    </location>
</feature>
<feature type="compositionally biased region" description="Low complexity" evidence="1">
    <location>
        <begin position="752"/>
        <end position="764"/>
    </location>
</feature>
<feature type="region of interest" description="Disordered" evidence="1">
    <location>
        <begin position="574"/>
        <end position="788"/>
    </location>
</feature>
<protein>
    <submittedName>
        <fullName evidence="2">Uncharacterized protein</fullName>
    </submittedName>
</protein>
<proteinExistence type="predicted"/>
<feature type="region of interest" description="Disordered" evidence="1">
    <location>
        <begin position="810"/>
        <end position="863"/>
    </location>
</feature>
<keyword evidence="3" id="KW-1185">Reference proteome</keyword>
<reference evidence="2" key="1">
    <citation type="submission" date="2020-06" db="EMBL/GenBank/DDBJ databases">
        <title>Draft genome of Bugula neritina, a colonial animal packing powerful symbionts and potential medicines.</title>
        <authorList>
            <person name="Rayko M."/>
        </authorList>
    </citation>
    <scope>NUCLEOTIDE SEQUENCE [LARGE SCALE GENOMIC DNA]</scope>
    <source>
        <strain evidence="2">Kwan_BN1</strain>
    </source>
</reference>
<dbReference type="Proteomes" id="UP000593567">
    <property type="component" value="Unassembled WGS sequence"/>
</dbReference>
<feature type="compositionally biased region" description="Polar residues" evidence="1">
    <location>
        <begin position="833"/>
        <end position="842"/>
    </location>
</feature>
<feature type="compositionally biased region" description="Basic and acidic residues" evidence="1">
    <location>
        <begin position="1064"/>
        <end position="1073"/>
    </location>
</feature>
<accession>A0A7J7J235</accession>
<dbReference type="AlphaFoldDB" id="A0A7J7J235"/>
<comment type="caution">
    <text evidence="2">The sequence shown here is derived from an EMBL/GenBank/DDBJ whole genome shotgun (WGS) entry which is preliminary data.</text>
</comment>
<dbReference type="EMBL" id="VXIV02003184">
    <property type="protein sequence ID" value="KAF6020252.1"/>
    <property type="molecule type" value="Genomic_DNA"/>
</dbReference>
<feature type="region of interest" description="Disordered" evidence="1">
    <location>
        <begin position="533"/>
        <end position="557"/>
    </location>
</feature>
<sequence length="1095" mass="120871">MVKKNLAYVNPNELDKMDILTSDLDSPADQLRVESGVGEIISGEEEPYSSGDLLHTADGQIDIREGSEYDRDVEVSGSLEVVRDTRETDASVSSQYTFSADINSYSGAGKKDLHNKERDREELIHALAQDLIQTEKEASTDQRPTYSDVDTGYIPEEQLSPTEKDKEPMASGSHMISGYSTEVLRPSRNRDWRRQLSEKLNEWEDELPPVNVDKSDRLQAKDEAVTSFMAEEDENAEEDSSGDIEPTKPVLERSRSTEEELREKVEDSLHNKIRDWKNMTAESVTGQLDEWQSLGNFNVPPGKRRSHDPPCVDTDMPAEKKRDLLLIGREDSGEYADVNTSSNFDSYDDDADETDTGSKEMPGQTAGEDEEGDGYASDSSSQDTVRERIASRNPKGSVSDADSTDNIASNPSSSTASREDGLATEPGYVEILGGEEPPDEWLNLGSRRERIDSSSSSSDAGFQYISADRSPSYLQNMDRFTGGNSYEPETVDDYSVPDGHSRPRLGTPTLELPTHSHGFEPMQEDFITQSKFERQEHCPSPVDSMENEPTYDDVASPTSCDVALHTSLPTEGFHSHFSNDLEPENEIEVVGRQRSSMSSPDWEVVEKPANDTELFVGPSSPDPAEPEIDMQTTADNQPEQTDTVETADIEPPVPSVRTDSYERVEKLREEMRSSGKSKSTEIPNVRQSRSTERFTERMKSLEQTKALRDKRTPTPTGLTGKFSAAFSKFEPTDEKMRIKKSSSPLAQRKSSPVTIAPVTTVTVPKSAPLSSTPAASDDEKTSEKGKPLLVKQEKTVEVEIVKPTVIKTVQASAPPESKPAVTQEPPYKASVSDVESTVSMPSETKPKRIERSKTFNTGVPTRASGAKVLERMAKFGQSVDVPKTKQAITTKNKDTERFERHTHVAPGSQSSTQPRFDVDIQISRQPLPGQDNFSGHGYQGNTTAAITVSRDNVKVEHINKQPRGIEEVRKEEYFNVWDTEVPVTDGNKKEISITVRPQISSNQCSEPASKYTDSTSDIQENARMRSSIALQPQDEVIPTRILPSYSARQYGSSNKSRSSGLSAKNEEVRDSARNGEGPPTAATGSSAAAEGPLRA</sequence>
<feature type="compositionally biased region" description="Basic and acidic residues" evidence="1">
    <location>
        <begin position="317"/>
        <end position="332"/>
    </location>
</feature>
<feature type="compositionally biased region" description="Polar residues" evidence="1">
    <location>
        <begin position="741"/>
        <end position="751"/>
    </location>
</feature>
<feature type="compositionally biased region" description="Low complexity" evidence="1">
    <location>
        <begin position="1052"/>
        <end position="1062"/>
    </location>
</feature>
<feature type="compositionally biased region" description="Acidic residues" evidence="1">
    <location>
        <begin position="230"/>
        <end position="242"/>
    </location>
</feature>
<feature type="compositionally biased region" description="Basic and acidic residues" evidence="1">
    <location>
        <begin position="250"/>
        <end position="262"/>
    </location>
</feature>
<feature type="compositionally biased region" description="Basic and acidic residues" evidence="1">
    <location>
        <begin position="844"/>
        <end position="853"/>
    </location>
</feature>